<evidence type="ECO:0000256" key="1">
    <source>
        <dbReference type="ARBA" id="ARBA00022679"/>
    </source>
</evidence>
<dbReference type="FunCoup" id="S7W8W3">
    <property type="interactions" value="180"/>
</dbReference>
<dbReference type="GO" id="GO:0019205">
    <property type="term" value="F:nucleobase-containing compound kinase activity"/>
    <property type="evidence" value="ECO:0007669"/>
    <property type="project" value="InterPro"/>
</dbReference>
<sequence length="181" mass="20696">MIILLGGPGCGKGTQAEYISSDFGYKHFSTGEALRKEIRSESKLGKEIDEKISKGELIEDSIMIDIVDKYINEKTLLDGFPRTLAQAKMLEEKLQEKNIKAIPIYIDVDGEECRRRILGRGQGRADDNEETIIKRLETFQKESPPIVEFYEGKKILVRIDGTKSKEEIRKDIFDQIKKNIE</sequence>
<dbReference type="Proteomes" id="UP000014978">
    <property type="component" value="Unassembled WGS sequence"/>
</dbReference>
<dbReference type="PRINTS" id="PR00094">
    <property type="entry name" value="ADENYLTKNASE"/>
</dbReference>
<dbReference type="Pfam" id="PF00406">
    <property type="entry name" value="ADK"/>
    <property type="match status" value="1"/>
</dbReference>
<dbReference type="OrthoDB" id="439792at2759"/>
<evidence type="ECO:0000256" key="4">
    <source>
        <dbReference type="RuleBase" id="RU003330"/>
    </source>
</evidence>
<keyword evidence="2" id="KW-0547">Nucleotide-binding</keyword>
<dbReference type="GO" id="GO:0006139">
    <property type="term" value="P:nucleobase-containing compound metabolic process"/>
    <property type="evidence" value="ECO:0007669"/>
    <property type="project" value="InterPro"/>
</dbReference>
<dbReference type="PANTHER" id="PTHR23359">
    <property type="entry name" value="NUCLEOTIDE KINASE"/>
    <property type="match status" value="1"/>
</dbReference>
<comment type="caution">
    <text evidence="5">The sequence shown here is derived from an EMBL/GenBank/DDBJ whole genome shotgun (WGS) entry which is preliminary data.</text>
</comment>
<dbReference type="CDD" id="cd01428">
    <property type="entry name" value="ADK"/>
    <property type="match status" value="1"/>
</dbReference>
<dbReference type="GO" id="GO:0005524">
    <property type="term" value="F:ATP binding"/>
    <property type="evidence" value="ECO:0007669"/>
    <property type="project" value="InterPro"/>
</dbReference>
<dbReference type="HAMAP" id="MF_00235">
    <property type="entry name" value="Adenylate_kinase_Adk"/>
    <property type="match status" value="1"/>
</dbReference>
<dbReference type="OMA" id="IVKDEYC"/>
<reference evidence="6" key="1">
    <citation type="journal article" date="2013" name="PLoS Genet.">
        <title>The genome of Spraguea lophii and the basis of host-microsporidian interactions.</title>
        <authorList>
            <person name="Campbell S.E."/>
            <person name="Williams T.A."/>
            <person name="Yousuf A."/>
            <person name="Soanes D.M."/>
            <person name="Paszkiewicz K.H."/>
            <person name="Williams B.A.P."/>
        </authorList>
    </citation>
    <scope>NUCLEOTIDE SEQUENCE [LARGE SCALE GENOMIC DNA]</scope>
    <source>
        <strain evidence="6">42_110</strain>
    </source>
</reference>
<name>S7W8W3_SPRLO</name>
<organism evidence="5 6">
    <name type="scientific">Spraguea lophii (strain 42_110)</name>
    <name type="common">Microsporidian parasite</name>
    <dbReference type="NCBI Taxonomy" id="1358809"/>
    <lineage>
        <taxon>Eukaryota</taxon>
        <taxon>Fungi</taxon>
        <taxon>Fungi incertae sedis</taxon>
        <taxon>Microsporidia</taxon>
        <taxon>Spragueidae</taxon>
        <taxon>Spraguea</taxon>
    </lineage>
</organism>
<keyword evidence="3 4" id="KW-0418">Kinase</keyword>
<dbReference type="InParanoid" id="S7W8W3"/>
<protein>
    <submittedName>
        <fullName evidence="5">Adenylate kinase</fullName>
    </submittedName>
</protein>
<dbReference type="InterPro" id="IPR000850">
    <property type="entry name" value="Adenylat/UMP-CMP_kin"/>
</dbReference>
<dbReference type="HOGENOM" id="CLU_032354_4_2_1"/>
<dbReference type="Gene3D" id="3.40.50.300">
    <property type="entry name" value="P-loop containing nucleotide triphosphate hydrolases"/>
    <property type="match status" value="1"/>
</dbReference>
<comment type="similarity">
    <text evidence="4">Belongs to the adenylate kinase family.</text>
</comment>
<dbReference type="VEuPathDB" id="MicrosporidiaDB:SLOPH_108"/>
<dbReference type="AlphaFoldDB" id="S7W8W3"/>
<dbReference type="STRING" id="1358809.S7W8W3"/>
<proteinExistence type="inferred from homology"/>
<evidence type="ECO:0000313" key="6">
    <source>
        <dbReference type="Proteomes" id="UP000014978"/>
    </source>
</evidence>
<keyword evidence="6" id="KW-1185">Reference proteome</keyword>
<dbReference type="EMBL" id="ATCN01000297">
    <property type="protein sequence ID" value="EPR79340.1"/>
    <property type="molecule type" value="Genomic_DNA"/>
</dbReference>
<gene>
    <name evidence="5" type="ORF">SLOPH_108</name>
</gene>
<accession>S7W8W3</accession>
<dbReference type="SUPFAM" id="SSF52540">
    <property type="entry name" value="P-loop containing nucleoside triphosphate hydrolases"/>
    <property type="match status" value="1"/>
</dbReference>
<evidence type="ECO:0000313" key="5">
    <source>
        <dbReference type="EMBL" id="EPR79340.1"/>
    </source>
</evidence>
<evidence type="ECO:0000256" key="3">
    <source>
        <dbReference type="ARBA" id="ARBA00022777"/>
    </source>
</evidence>
<keyword evidence="1 4" id="KW-0808">Transferase</keyword>
<evidence type="ECO:0000256" key="2">
    <source>
        <dbReference type="ARBA" id="ARBA00022741"/>
    </source>
</evidence>
<dbReference type="InterPro" id="IPR027417">
    <property type="entry name" value="P-loop_NTPase"/>
</dbReference>